<comment type="caution">
    <text evidence="5">The sequence shown here is derived from an EMBL/GenBank/DDBJ whole genome shotgun (WGS) entry which is preliminary data.</text>
</comment>
<proteinExistence type="inferred from homology"/>
<protein>
    <recommendedName>
        <fullName evidence="4">phosphoglycolate phosphatase</fullName>
        <ecNumber evidence="4">3.1.3.18</ecNumber>
    </recommendedName>
</protein>
<dbReference type="EC" id="3.1.3.18" evidence="4"/>
<dbReference type="SFLD" id="SFLDG01129">
    <property type="entry name" value="C1.5:_HAD__Beta-PGM__Phosphata"/>
    <property type="match status" value="1"/>
</dbReference>
<sequence length="272" mass="28450">MRQDATHLPQVSSPPFLLCAAEGVMAIKAILFDKDGTLIDFEKTWLAIGERMAMKAADGDPERAERLLERGGLDRVNRCFKPDSVFAAGTNAEIVALWYPDHSPAERQILIREFDSFTAEEGAAQAVALPGVTDTIALLHKRGLSLGVATNDSTAGAEKTLLSLGIAQMFAAAYGYDAVANPKPAPDALHAFADLCGVRPDEVAMVGDNRHDLEMAKAGGAGLAVGVLSGTGTRASLGSLADVLLASVVDLPRQLDILSGGTAAAPPPHLDI</sequence>
<dbReference type="GO" id="GO:0008967">
    <property type="term" value="F:phosphoglycolate phosphatase activity"/>
    <property type="evidence" value="ECO:0007669"/>
    <property type="project" value="UniProtKB-EC"/>
</dbReference>
<dbReference type="PRINTS" id="PR00413">
    <property type="entry name" value="HADHALOGNASE"/>
</dbReference>
<evidence type="ECO:0000313" key="5">
    <source>
        <dbReference type="EMBL" id="MBP0437247.1"/>
    </source>
</evidence>
<evidence type="ECO:0000313" key="6">
    <source>
        <dbReference type="Proteomes" id="UP000666240"/>
    </source>
</evidence>
<dbReference type="Gene3D" id="3.40.50.1000">
    <property type="entry name" value="HAD superfamily/HAD-like"/>
    <property type="match status" value="1"/>
</dbReference>
<keyword evidence="5" id="KW-0378">Hydrolase</keyword>
<evidence type="ECO:0000256" key="1">
    <source>
        <dbReference type="ARBA" id="ARBA00000830"/>
    </source>
</evidence>
<evidence type="ECO:0000256" key="2">
    <source>
        <dbReference type="ARBA" id="ARBA00004818"/>
    </source>
</evidence>
<keyword evidence="6" id="KW-1185">Reference proteome</keyword>
<dbReference type="InterPro" id="IPR023214">
    <property type="entry name" value="HAD_sf"/>
</dbReference>
<gene>
    <name evidence="5" type="ORF">J5Y06_01115</name>
</gene>
<accession>A0A8J7R4G5</accession>
<dbReference type="GO" id="GO:0006281">
    <property type="term" value="P:DNA repair"/>
    <property type="evidence" value="ECO:0007669"/>
    <property type="project" value="TreeGrafter"/>
</dbReference>
<dbReference type="AlphaFoldDB" id="A0A8J7R4G5"/>
<dbReference type="PANTHER" id="PTHR43434">
    <property type="entry name" value="PHOSPHOGLYCOLATE PHOSPHATASE"/>
    <property type="match status" value="1"/>
</dbReference>
<name>A0A8J7R4G5_9HYPH</name>
<evidence type="ECO:0000256" key="3">
    <source>
        <dbReference type="ARBA" id="ARBA00006171"/>
    </source>
</evidence>
<evidence type="ECO:0000256" key="4">
    <source>
        <dbReference type="ARBA" id="ARBA00013078"/>
    </source>
</evidence>
<dbReference type="InterPro" id="IPR036412">
    <property type="entry name" value="HAD-like_sf"/>
</dbReference>
<dbReference type="NCBIfam" id="TIGR01549">
    <property type="entry name" value="HAD-SF-IA-v1"/>
    <property type="match status" value="1"/>
</dbReference>
<dbReference type="EMBL" id="JAGIYY010000001">
    <property type="protein sequence ID" value="MBP0437247.1"/>
    <property type="molecule type" value="Genomic_DNA"/>
</dbReference>
<organism evidence="5 6">
    <name type="scientific">Tianweitania sediminis</name>
    <dbReference type="NCBI Taxonomy" id="1502156"/>
    <lineage>
        <taxon>Bacteria</taxon>
        <taxon>Pseudomonadati</taxon>
        <taxon>Pseudomonadota</taxon>
        <taxon>Alphaproteobacteria</taxon>
        <taxon>Hyphomicrobiales</taxon>
        <taxon>Phyllobacteriaceae</taxon>
        <taxon>Tianweitania</taxon>
    </lineage>
</organism>
<dbReference type="SUPFAM" id="SSF56784">
    <property type="entry name" value="HAD-like"/>
    <property type="match status" value="1"/>
</dbReference>
<dbReference type="Gene3D" id="1.10.150.240">
    <property type="entry name" value="Putative phosphatase, domain 2"/>
    <property type="match status" value="1"/>
</dbReference>
<dbReference type="Proteomes" id="UP000666240">
    <property type="component" value="Unassembled WGS sequence"/>
</dbReference>
<dbReference type="GO" id="GO:0005829">
    <property type="term" value="C:cytosol"/>
    <property type="evidence" value="ECO:0007669"/>
    <property type="project" value="TreeGrafter"/>
</dbReference>
<comment type="similarity">
    <text evidence="3">Belongs to the HAD-like hydrolase superfamily. CbbY/CbbZ/Gph/YieH family.</text>
</comment>
<comment type="catalytic activity">
    <reaction evidence="1">
        <text>2-phosphoglycolate + H2O = glycolate + phosphate</text>
        <dbReference type="Rhea" id="RHEA:14369"/>
        <dbReference type="ChEBI" id="CHEBI:15377"/>
        <dbReference type="ChEBI" id="CHEBI:29805"/>
        <dbReference type="ChEBI" id="CHEBI:43474"/>
        <dbReference type="ChEBI" id="CHEBI:58033"/>
        <dbReference type="EC" id="3.1.3.18"/>
    </reaction>
</comment>
<dbReference type="InterPro" id="IPR050155">
    <property type="entry name" value="HAD-like_hydrolase_sf"/>
</dbReference>
<dbReference type="Pfam" id="PF00702">
    <property type="entry name" value="Hydrolase"/>
    <property type="match status" value="1"/>
</dbReference>
<reference evidence="5" key="1">
    <citation type="submission" date="2021-03" db="EMBL/GenBank/DDBJ databases">
        <title>Genome sequencing and assembly of Tianweitania sediminis.</title>
        <authorList>
            <person name="Chhetri G."/>
        </authorList>
    </citation>
    <scope>NUCLEOTIDE SEQUENCE</scope>
    <source>
        <strain evidence="5">Z8</strain>
    </source>
</reference>
<dbReference type="SFLD" id="SFLDS00003">
    <property type="entry name" value="Haloacid_Dehalogenase"/>
    <property type="match status" value="1"/>
</dbReference>
<comment type="pathway">
    <text evidence="2">Organic acid metabolism; glycolate biosynthesis; glycolate from 2-phosphoglycolate: step 1/1.</text>
</comment>
<dbReference type="InterPro" id="IPR023198">
    <property type="entry name" value="PGP-like_dom2"/>
</dbReference>
<dbReference type="InterPro" id="IPR006439">
    <property type="entry name" value="HAD-SF_hydro_IA"/>
</dbReference>
<dbReference type="PANTHER" id="PTHR43434:SF1">
    <property type="entry name" value="PHOSPHOGLYCOLATE PHOSPHATASE"/>
    <property type="match status" value="1"/>
</dbReference>